<dbReference type="AlphaFoldDB" id="A0A1F7RX34"/>
<name>A0A1F7RX34_9BACT</name>
<dbReference type="Proteomes" id="UP000179266">
    <property type="component" value="Unassembled WGS sequence"/>
</dbReference>
<gene>
    <name evidence="1" type="ORF">A2161_16670</name>
</gene>
<proteinExistence type="predicted"/>
<accession>A0A1F7RX34</accession>
<evidence type="ECO:0000313" key="1">
    <source>
        <dbReference type="EMBL" id="OGL46011.1"/>
    </source>
</evidence>
<protein>
    <submittedName>
        <fullName evidence="1">Uncharacterized protein</fullName>
    </submittedName>
</protein>
<sequence length="209" mass="24705">MISKCPVCNQQKGKRKCPVLNKIICPRCCFQYRSRERNCPETCQYLHKSKQLLKQKEVSENITFYRNMDRIFDSQPELFVPLIDKLTHAIVEVDSRDNFLEDIHVIEALHRVFDDLKNRIDGRERNKEVLLNRIGTTQTALEECIFQFKINNKDFTDKQVLVALNVLSNLYEIEKEKSSHPKHFITFLKSMLEENTRKNQESSIILEGR</sequence>
<reference evidence="1 2" key="1">
    <citation type="journal article" date="2016" name="Nat. Commun.">
        <title>Thousands of microbial genomes shed light on interconnected biogeochemical processes in an aquifer system.</title>
        <authorList>
            <person name="Anantharaman K."/>
            <person name="Brown C.T."/>
            <person name="Hug L.A."/>
            <person name="Sharon I."/>
            <person name="Castelle C.J."/>
            <person name="Probst A.J."/>
            <person name="Thomas B.C."/>
            <person name="Singh A."/>
            <person name="Wilkins M.J."/>
            <person name="Karaoz U."/>
            <person name="Brodie E.L."/>
            <person name="Williams K.H."/>
            <person name="Hubbard S.S."/>
            <person name="Banfield J.F."/>
        </authorList>
    </citation>
    <scope>NUCLEOTIDE SEQUENCE [LARGE SCALE GENOMIC DNA]</scope>
</reference>
<dbReference type="EMBL" id="MGDD01000151">
    <property type="protein sequence ID" value="OGL46011.1"/>
    <property type="molecule type" value="Genomic_DNA"/>
</dbReference>
<organism evidence="1 2">
    <name type="scientific">Candidatus Schekmanbacteria bacterium RBG_13_48_7</name>
    <dbReference type="NCBI Taxonomy" id="1817878"/>
    <lineage>
        <taxon>Bacteria</taxon>
        <taxon>Candidatus Schekmaniibacteriota</taxon>
    </lineage>
</organism>
<comment type="caution">
    <text evidence="1">The sequence shown here is derived from an EMBL/GenBank/DDBJ whole genome shotgun (WGS) entry which is preliminary data.</text>
</comment>
<evidence type="ECO:0000313" key="2">
    <source>
        <dbReference type="Proteomes" id="UP000179266"/>
    </source>
</evidence>